<name>A0AAV5WJH5_9BILA</name>
<dbReference type="GO" id="GO:0005737">
    <property type="term" value="C:cytoplasm"/>
    <property type="evidence" value="ECO:0007669"/>
    <property type="project" value="TreeGrafter"/>
</dbReference>
<evidence type="ECO:0000256" key="1">
    <source>
        <dbReference type="ARBA" id="ARBA00005369"/>
    </source>
</evidence>
<sequence>MGSKPNAKLVDDLVGNNNIRTEKVERVFRLVDRGIFASQSDPQQIYRDAPYRTNGQHPGQIHISAPSIYCTVLEVLDVHKGQSFLNVGSGSGYLSSLVGFLIGDAGCNHGVEIYSNVVEHARDCINRFSSQKFVAGYDWCRPEFVHGNALAVQGVSKRYDRIYVGAQIDEATLPFFSEMLKEGGILVVPIRVGFETFLQRTTRTAEGFEHKDFMHVAFAEIITISQPGEGERRERLPSVSRKRKEDDTNPNPNVSADLLALSSPRSLEMLAALCIRQTIADGLRMRLPIAITHKLKISKTLAEVFEGLIRRHDELRGRDRAVDWLHNLMRAGHALHNGPRLIPARIIPPPEPNLERLITEAQMEQRNAQANRLLRDVGMEEARREALARGDTNIDEAEEVLNAQVAIVRAQRELDHANATVQALEERQTEQRMIEMQLRLPPHLPPADPAARAAAFLRHRREDAAAAAAAVAAEVEMPSDEDSDEEDREARALFLANDERMNEEHLDRADREAQRVEQLQADVDRLHEMQRLLEMDEEPFEVEFAIQRQLLPVNMAGRLRRAADAIDMVERRRMRFNDIRRDDSSNDDSSADESDENTLAPTLRIGRRRRWTCRGCRRGCDNCQLSLKVNAGKVMDDYRNAHSFRASRNIPWVKRMERLTSAEYKPKSFADAATAAMNETINPMPNGRYAIEDWFLKRIQTKYHKRIAALLAAVNRVGDAQFRQEKDDFDKSLTVSSLPSISFENQHESLLRFEKEMSAILQSLPLPVNGKKILRWNLLRED</sequence>
<dbReference type="EMBL" id="BTSY01000005">
    <property type="protein sequence ID" value="GMT31071.1"/>
    <property type="molecule type" value="Genomic_DNA"/>
</dbReference>
<keyword evidence="5" id="KW-1185">Reference proteome</keyword>
<evidence type="ECO:0000256" key="2">
    <source>
        <dbReference type="SAM" id="Coils"/>
    </source>
</evidence>
<proteinExistence type="inferred from homology"/>
<dbReference type="CDD" id="cd02440">
    <property type="entry name" value="AdoMet_MTases"/>
    <property type="match status" value="1"/>
</dbReference>
<reference evidence="4" key="1">
    <citation type="submission" date="2023-10" db="EMBL/GenBank/DDBJ databases">
        <title>Genome assembly of Pristionchus species.</title>
        <authorList>
            <person name="Yoshida K."/>
            <person name="Sommer R.J."/>
        </authorList>
    </citation>
    <scope>NUCLEOTIDE SEQUENCE</scope>
    <source>
        <strain evidence="4">RS5133</strain>
    </source>
</reference>
<dbReference type="AlphaFoldDB" id="A0AAV5WJH5"/>
<evidence type="ECO:0008006" key="6">
    <source>
        <dbReference type="Google" id="ProtNLM"/>
    </source>
</evidence>
<feature type="region of interest" description="Disordered" evidence="3">
    <location>
        <begin position="228"/>
        <end position="257"/>
    </location>
</feature>
<dbReference type="InterPro" id="IPR000682">
    <property type="entry name" value="PCMT"/>
</dbReference>
<gene>
    <name evidence="4" type="ORF">PFISCL1PPCAC_22368</name>
</gene>
<organism evidence="4 5">
    <name type="scientific">Pristionchus fissidentatus</name>
    <dbReference type="NCBI Taxonomy" id="1538716"/>
    <lineage>
        <taxon>Eukaryota</taxon>
        <taxon>Metazoa</taxon>
        <taxon>Ecdysozoa</taxon>
        <taxon>Nematoda</taxon>
        <taxon>Chromadorea</taxon>
        <taxon>Rhabditida</taxon>
        <taxon>Rhabditina</taxon>
        <taxon>Diplogasteromorpha</taxon>
        <taxon>Diplogasteroidea</taxon>
        <taxon>Neodiplogasteridae</taxon>
        <taxon>Pristionchus</taxon>
    </lineage>
</organism>
<dbReference type="PANTHER" id="PTHR11579:SF9">
    <property type="entry name" value="PROTEIN-L-ISOASPARTATE O-METHYLTRANSFERASE"/>
    <property type="match status" value="1"/>
</dbReference>
<comment type="similarity">
    <text evidence="1">Belongs to the methyltransferase superfamily. L-isoaspartyl/D-aspartyl protein methyltransferase family.</text>
</comment>
<keyword evidence="2" id="KW-0175">Coiled coil</keyword>
<protein>
    <recommendedName>
        <fullName evidence="6">Protein-L-isoaspartate O-methyltransferase</fullName>
    </recommendedName>
</protein>
<dbReference type="InterPro" id="IPR029063">
    <property type="entry name" value="SAM-dependent_MTases_sf"/>
</dbReference>
<evidence type="ECO:0000313" key="5">
    <source>
        <dbReference type="Proteomes" id="UP001432322"/>
    </source>
</evidence>
<dbReference type="SUPFAM" id="SSF53335">
    <property type="entry name" value="S-adenosyl-L-methionine-dependent methyltransferases"/>
    <property type="match status" value="1"/>
</dbReference>
<evidence type="ECO:0000256" key="3">
    <source>
        <dbReference type="SAM" id="MobiDB-lite"/>
    </source>
</evidence>
<dbReference type="GO" id="GO:0004719">
    <property type="term" value="F:protein-L-isoaspartate (D-aspartate) O-methyltransferase activity"/>
    <property type="evidence" value="ECO:0007669"/>
    <property type="project" value="InterPro"/>
</dbReference>
<dbReference type="Proteomes" id="UP001432322">
    <property type="component" value="Unassembled WGS sequence"/>
</dbReference>
<dbReference type="Gene3D" id="3.40.50.150">
    <property type="entry name" value="Vaccinia Virus protein VP39"/>
    <property type="match status" value="1"/>
</dbReference>
<feature type="region of interest" description="Disordered" evidence="3">
    <location>
        <begin position="580"/>
        <end position="600"/>
    </location>
</feature>
<feature type="coiled-coil region" evidence="2">
    <location>
        <begin position="502"/>
        <end position="536"/>
    </location>
</feature>
<comment type="caution">
    <text evidence="4">The sequence shown here is derived from an EMBL/GenBank/DDBJ whole genome shotgun (WGS) entry which is preliminary data.</text>
</comment>
<dbReference type="Pfam" id="PF01135">
    <property type="entry name" value="PCMT"/>
    <property type="match status" value="1"/>
</dbReference>
<accession>A0AAV5WJH5</accession>
<feature type="compositionally biased region" description="Acidic residues" evidence="3">
    <location>
        <begin position="585"/>
        <end position="596"/>
    </location>
</feature>
<evidence type="ECO:0000313" key="4">
    <source>
        <dbReference type="EMBL" id="GMT31071.1"/>
    </source>
</evidence>
<dbReference type="PANTHER" id="PTHR11579">
    <property type="entry name" value="PROTEIN-L-ISOASPARTATE O-METHYLTRANSFERASE"/>
    <property type="match status" value="1"/>
</dbReference>